<dbReference type="Proteomes" id="UP001153404">
    <property type="component" value="Unassembled WGS sequence"/>
</dbReference>
<keyword evidence="6" id="KW-0479">Metal-binding</keyword>
<keyword evidence="7" id="KW-0274">FAD</keyword>
<comment type="caution">
    <text evidence="11">The sequence shown here is derived from an EMBL/GenBank/DDBJ whole genome shotgun (WGS) entry which is preliminary data.</text>
</comment>
<evidence type="ECO:0000256" key="3">
    <source>
        <dbReference type="ARBA" id="ARBA00016337"/>
    </source>
</evidence>
<evidence type="ECO:0000256" key="10">
    <source>
        <dbReference type="ARBA" id="ARBA00048540"/>
    </source>
</evidence>
<dbReference type="GO" id="GO:0046872">
    <property type="term" value="F:metal ion binding"/>
    <property type="evidence" value="ECO:0007669"/>
    <property type="project" value="UniProtKB-KW"/>
</dbReference>
<dbReference type="EMBL" id="JAPDIA010000003">
    <property type="protein sequence ID" value="MDG0810793.1"/>
    <property type="molecule type" value="Genomic_DNA"/>
</dbReference>
<sequence length="369" mass="39114">MENDSFRAMNTTIATQGLPVRWRAQARSWFAFAEAQLSRFLPDSELSKLNRAAGGPFLATPLLYQVLAEADRYHRETVGLFSPYLGRVMERLGYGESFERLSPAEGNDGSSCCADGAAAEGIAHGGRIAGRIELGGKVPAADARGDGLAGADARGGGLADRNTRNGGLANASECFSAAELDPGSRAIRLRADVAVDLGGIAKGWTARHLAKLARQDGVRTGAVGAGGDLILWGCPPEGWRIGVADPWRPERDATSLTPRRGAGIATSSAVKRRWQDRGGSVRHHLVDPRTGDSARTDLAQATVIAPDAVMAEVYAKCALLLGADEGPAWLERTNPRCAMIGVRYDGSLVYGGDLQTYGIEERASDERIG</sequence>
<keyword evidence="8" id="KW-0460">Magnesium</keyword>
<dbReference type="EC" id="2.7.1.180" evidence="2"/>
<reference evidence="11" key="1">
    <citation type="submission" date="2022-10" db="EMBL/GenBank/DDBJ databases">
        <title>Comparative genomic analysis of Cohnella hashimotonis sp. nov., isolated from the International Space Station.</title>
        <authorList>
            <person name="Simpson A."/>
            <person name="Venkateswaran K."/>
        </authorList>
    </citation>
    <scope>NUCLEOTIDE SEQUENCE</scope>
    <source>
        <strain evidence="11">DSM 28161</strain>
    </source>
</reference>
<evidence type="ECO:0000256" key="8">
    <source>
        <dbReference type="ARBA" id="ARBA00022842"/>
    </source>
</evidence>
<proteinExistence type="predicted"/>
<organism evidence="11 12">
    <name type="scientific">Cohnella rhizosphaerae</name>
    <dbReference type="NCBI Taxonomy" id="1457232"/>
    <lineage>
        <taxon>Bacteria</taxon>
        <taxon>Bacillati</taxon>
        <taxon>Bacillota</taxon>
        <taxon>Bacilli</taxon>
        <taxon>Bacillales</taxon>
        <taxon>Paenibacillaceae</taxon>
        <taxon>Cohnella</taxon>
    </lineage>
</organism>
<evidence type="ECO:0000256" key="5">
    <source>
        <dbReference type="ARBA" id="ARBA00022679"/>
    </source>
</evidence>
<evidence type="ECO:0000313" key="12">
    <source>
        <dbReference type="Proteomes" id="UP001153404"/>
    </source>
</evidence>
<protein>
    <recommendedName>
        <fullName evidence="3">FAD:protein FMN transferase</fullName>
        <ecNumber evidence="2">2.7.1.180</ecNumber>
    </recommendedName>
    <alternativeName>
        <fullName evidence="9">Flavin transferase</fullName>
    </alternativeName>
</protein>
<dbReference type="PANTHER" id="PTHR30040:SF2">
    <property type="entry name" value="FAD:PROTEIN FMN TRANSFERASE"/>
    <property type="match status" value="1"/>
</dbReference>
<dbReference type="RefSeq" id="WP_277532819.1">
    <property type="nucleotide sequence ID" value="NZ_JAPDIA010000003.1"/>
</dbReference>
<evidence type="ECO:0000256" key="2">
    <source>
        <dbReference type="ARBA" id="ARBA00011955"/>
    </source>
</evidence>
<dbReference type="InterPro" id="IPR003374">
    <property type="entry name" value="ApbE-like_sf"/>
</dbReference>
<dbReference type="InterPro" id="IPR024932">
    <property type="entry name" value="ApbE"/>
</dbReference>
<dbReference type="AlphaFoldDB" id="A0A9X4QTV8"/>
<keyword evidence="12" id="KW-1185">Reference proteome</keyword>
<name>A0A9X4QTV8_9BACL</name>
<dbReference type="Pfam" id="PF02424">
    <property type="entry name" value="ApbE"/>
    <property type="match status" value="2"/>
</dbReference>
<evidence type="ECO:0000256" key="6">
    <source>
        <dbReference type="ARBA" id="ARBA00022723"/>
    </source>
</evidence>
<accession>A0A9X4QTV8</accession>
<dbReference type="PANTHER" id="PTHR30040">
    <property type="entry name" value="THIAMINE BIOSYNTHESIS LIPOPROTEIN APBE"/>
    <property type="match status" value="1"/>
</dbReference>
<evidence type="ECO:0000256" key="4">
    <source>
        <dbReference type="ARBA" id="ARBA00022630"/>
    </source>
</evidence>
<evidence type="ECO:0000313" key="11">
    <source>
        <dbReference type="EMBL" id="MDG0810793.1"/>
    </source>
</evidence>
<dbReference type="Gene3D" id="3.10.520.10">
    <property type="entry name" value="ApbE-like domains"/>
    <property type="match status" value="1"/>
</dbReference>
<comment type="catalytic activity">
    <reaction evidence="10">
        <text>L-threonyl-[protein] + FAD = FMN-L-threonyl-[protein] + AMP + H(+)</text>
        <dbReference type="Rhea" id="RHEA:36847"/>
        <dbReference type="Rhea" id="RHEA-COMP:11060"/>
        <dbReference type="Rhea" id="RHEA-COMP:11061"/>
        <dbReference type="ChEBI" id="CHEBI:15378"/>
        <dbReference type="ChEBI" id="CHEBI:30013"/>
        <dbReference type="ChEBI" id="CHEBI:57692"/>
        <dbReference type="ChEBI" id="CHEBI:74257"/>
        <dbReference type="ChEBI" id="CHEBI:456215"/>
        <dbReference type="EC" id="2.7.1.180"/>
    </reaction>
</comment>
<dbReference type="SUPFAM" id="SSF143631">
    <property type="entry name" value="ApbE-like"/>
    <property type="match status" value="2"/>
</dbReference>
<evidence type="ECO:0000256" key="1">
    <source>
        <dbReference type="ARBA" id="ARBA00001946"/>
    </source>
</evidence>
<gene>
    <name evidence="11" type="ORF">OMP40_16520</name>
</gene>
<comment type="cofactor">
    <cofactor evidence="1">
        <name>Mg(2+)</name>
        <dbReference type="ChEBI" id="CHEBI:18420"/>
    </cofactor>
</comment>
<evidence type="ECO:0000256" key="9">
    <source>
        <dbReference type="ARBA" id="ARBA00031306"/>
    </source>
</evidence>
<evidence type="ECO:0000256" key="7">
    <source>
        <dbReference type="ARBA" id="ARBA00022827"/>
    </source>
</evidence>
<keyword evidence="5 11" id="KW-0808">Transferase</keyword>
<dbReference type="GO" id="GO:0016740">
    <property type="term" value="F:transferase activity"/>
    <property type="evidence" value="ECO:0007669"/>
    <property type="project" value="UniProtKB-KW"/>
</dbReference>
<keyword evidence="4" id="KW-0285">Flavoprotein</keyword>